<dbReference type="Proteomes" id="UP000657918">
    <property type="component" value="Unassembled WGS sequence"/>
</dbReference>
<feature type="region of interest" description="Disordered" evidence="1">
    <location>
        <begin position="1"/>
        <end position="48"/>
    </location>
</feature>
<gene>
    <name evidence="2" type="ORF">SADUNF_Sadunf10G0048900</name>
</gene>
<name>A0A835JQD3_9ROSI</name>
<protein>
    <submittedName>
        <fullName evidence="2">Uncharacterized protein</fullName>
    </submittedName>
</protein>
<keyword evidence="3" id="KW-1185">Reference proteome</keyword>
<proteinExistence type="predicted"/>
<organism evidence="2 3">
    <name type="scientific">Salix dunnii</name>
    <dbReference type="NCBI Taxonomy" id="1413687"/>
    <lineage>
        <taxon>Eukaryota</taxon>
        <taxon>Viridiplantae</taxon>
        <taxon>Streptophyta</taxon>
        <taxon>Embryophyta</taxon>
        <taxon>Tracheophyta</taxon>
        <taxon>Spermatophyta</taxon>
        <taxon>Magnoliopsida</taxon>
        <taxon>eudicotyledons</taxon>
        <taxon>Gunneridae</taxon>
        <taxon>Pentapetalae</taxon>
        <taxon>rosids</taxon>
        <taxon>fabids</taxon>
        <taxon>Malpighiales</taxon>
        <taxon>Salicaceae</taxon>
        <taxon>Saliceae</taxon>
        <taxon>Salix</taxon>
    </lineage>
</organism>
<comment type="caution">
    <text evidence="2">The sequence shown here is derived from an EMBL/GenBank/DDBJ whole genome shotgun (WGS) entry which is preliminary data.</text>
</comment>
<evidence type="ECO:0000313" key="2">
    <source>
        <dbReference type="EMBL" id="KAF9673676.1"/>
    </source>
</evidence>
<evidence type="ECO:0000256" key="1">
    <source>
        <dbReference type="SAM" id="MobiDB-lite"/>
    </source>
</evidence>
<accession>A0A835JQD3</accession>
<sequence>MKRKHPDVEKQKQVDENQKENDNKNESLDMEEEMKAKTEEVGKKSKRKSLNCPICARARVLITL</sequence>
<evidence type="ECO:0000313" key="3">
    <source>
        <dbReference type="Proteomes" id="UP000657918"/>
    </source>
</evidence>
<feature type="compositionally biased region" description="Basic and acidic residues" evidence="1">
    <location>
        <begin position="1"/>
        <end position="43"/>
    </location>
</feature>
<reference evidence="2 3" key="1">
    <citation type="submission" date="2020-10" db="EMBL/GenBank/DDBJ databases">
        <title>Plant Genome Project.</title>
        <authorList>
            <person name="Zhang R.-G."/>
        </authorList>
    </citation>
    <scope>NUCLEOTIDE SEQUENCE [LARGE SCALE GENOMIC DNA]</scope>
    <source>
        <strain evidence="2">FAFU-HL-1</strain>
        <tissue evidence="2">Leaf</tissue>
    </source>
</reference>
<dbReference type="EMBL" id="JADGMS010000010">
    <property type="protein sequence ID" value="KAF9673676.1"/>
    <property type="molecule type" value="Genomic_DNA"/>
</dbReference>
<dbReference type="AlphaFoldDB" id="A0A835JQD3"/>